<sequence>MLIRAAGKTDVGCLREKNEDAFHVDVHNGLFIVCDGMGGHAAGEVASRKTIEFVSQFIANARRQRKLPTRDDENFRQVWGELVVEAIERCCDSLVSFAKTHPEFEGMATTITALLIVEGVAFVGHLGDSRLYLKNRDVAKQLTRDHTMFEEYADANPEWVEANNDLKSLKRFQHVLTRCVGREQKFKVENFSFHLADDDVILLCSDGLSNYFHSDDVIVEFLEQEDSAVAVDSLIAFAKSRGGSDNISAIVVRASNEAATLDDFTLDPGLENSATSDTDEWVSDAAG</sequence>
<dbReference type="Gene3D" id="3.60.40.10">
    <property type="entry name" value="PPM-type phosphatase domain"/>
    <property type="match status" value="1"/>
</dbReference>
<proteinExistence type="predicted"/>
<dbReference type="CDD" id="cd00143">
    <property type="entry name" value="PP2Cc"/>
    <property type="match status" value="1"/>
</dbReference>
<keyword evidence="3" id="KW-1185">Reference proteome</keyword>
<dbReference type="EC" id="3.1.3.16" evidence="2"/>
<organism evidence="2 3">
    <name type="scientific">Mariniblastus fucicola</name>
    <dbReference type="NCBI Taxonomy" id="980251"/>
    <lineage>
        <taxon>Bacteria</taxon>
        <taxon>Pseudomonadati</taxon>
        <taxon>Planctomycetota</taxon>
        <taxon>Planctomycetia</taxon>
        <taxon>Pirellulales</taxon>
        <taxon>Pirellulaceae</taxon>
        <taxon>Mariniblastus</taxon>
    </lineage>
</organism>
<accession>A0A5B9PF22</accession>
<dbReference type="InterPro" id="IPR015655">
    <property type="entry name" value="PP2C"/>
</dbReference>
<evidence type="ECO:0000259" key="1">
    <source>
        <dbReference type="PROSITE" id="PS51746"/>
    </source>
</evidence>
<dbReference type="AlphaFoldDB" id="A0A5B9PF22"/>
<evidence type="ECO:0000313" key="3">
    <source>
        <dbReference type="Proteomes" id="UP000322214"/>
    </source>
</evidence>
<protein>
    <submittedName>
        <fullName evidence="2">Serine/threonine phosphatase stp</fullName>
        <ecNumber evidence="2">3.1.3.16</ecNumber>
    </submittedName>
</protein>
<dbReference type="PANTHER" id="PTHR13832">
    <property type="entry name" value="PROTEIN PHOSPHATASE 2C"/>
    <property type="match status" value="1"/>
</dbReference>
<dbReference type="InterPro" id="IPR001932">
    <property type="entry name" value="PPM-type_phosphatase-like_dom"/>
</dbReference>
<feature type="domain" description="PPM-type phosphatase" evidence="1">
    <location>
        <begin position="5"/>
        <end position="254"/>
    </location>
</feature>
<dbReference type="PANTHER" id="PTHR13832:SF827">
    <property type="entry name" value="PROTEIN PHOSPHATASE 1L"/>
    <property type="match status" value="1"/>
</dbReference>
<dbReference type="STRING" id="980251.GCA_001642875_00286"/>
<name>A0A5B9PF22_9BACT</name>
<dbReference type="GO" id="GO:0004722">
    <property type="term" value="F:protein serine/threonine phosphatase activity"/>
    <property type="evidence" value="ECO:0007669"/>
    <property type="project" value="UniProtKB-EC"/>
</dbReference>
<dbReference type="RefSeq" id="WP_075083072.1">
    <property type="nucleotide sequence ID" value="NZ_CP042912.1"/>
</dbReference>
<keyword evidence="2" id="KW-0378">Hydrolase</keyword>
<dbReference type="SMART" id="SM00331">
    <property type="entry name" value="PP2C_SIG"/>
    <property type="match status" value="1"/>
</dbReference>
<dbReference type="SMART" id="SM00332">
    <property type="entry name" value="PP2Cc"/>
    <property type="match status" value="1"/>
</dbReference>
<dbReference type="KEGG" id="mff:MFFC18_36990"/>
<dbReference type="Pfam" id="PF13672">
    <property type="entry name" value="PP2C_2"/>
    <property type="match status" value="1"/>
</dbReference>
<dbReference type="OrthoDB" id="9801841at2"/>
<evidence type="ECO:0000313" key="2">
    <source>
        <dbReference type="EMBL" id="QEG23795.1"/>
    </source>
</evidence>
<dbReference type="SUPFAM" id="SSF81606">
    <property type="entry name" value="PP2C-like"/>
    <property type="match status" value="1"/>
</dbReference>
<reference evidence="2 3" key="1">
    <citation type="submission" date="2019-08" db="EMBL/GenBank/DDBJ databases">
        <title>Deep-cultivation of Planctomycetes and their phenomic and genomic characterization uncovers novel biology.</title>
        <authorList>
            <person name="Wiegand S."/>
            <person name="Jogler M."/>
            <person name="Boedeker C."/>
            <person name="Pinto D."/>
            <person name="Vollmers J."/>
            <person name="Rivas-Marin E."/>
            <person name="Kohn T."/>
            <person name="Peeters S.H."/>
            <person name="Heuer A."/>
            <person name="Rast P."/>
            <person name="Oberbeckmann S."/>
            <person name="Bunk B."/>
            <person name="Jeske O."/>
            <person name="Meyerdierks A."/>
            <person name="Storesund J.E."/>
            <person name="Kallscheuer N."/>
            <person name="Luecker S."/>
            <person name="Lage O.M."/>
            <person name="Pohl T."/>
            <person name="Merkel B.J."/>
            <person name="Hornburger P."/>
            <person name="Mueller R.-W."/>
            <person name="Bruemmer F."/>
            <person name="Labrenz M."/>
            <person name="Spormann A.M."/>
            <person name="Op den Camp H."/>
            <person name="Overmann J."/>
            <person name="Amann R."/>
            <person name="Jetten M.S.M."/>
            <person name="Mascher T."/>
            <person name="Medema M.H."/>
            <person name="Devos D.P."/>
            <person name="Kaster A.-K."/>
            <person name="Ovreas L."/>
            <person name="Rohde M."/>
            <person name="Galperin M.Y."/>
            <person name="Jogler C."/>
        </authorList>
    </citation>
    <scope>NUCLEOTIDE SEQUENCE [LARGE SCALE GENOMIC DNA]</scope>
    <source>
        <strain evidence="2 3">FC18</strain>
    </source>
</reference>
<dbReference type="Proteomes" id="UP000322214">
    <property type="component" value="Chromosome"/>
</dbReference>
<dbReference type="InterPro" id="IPR036457">
    <property type="entry name" value="PPM-type-like_dom_sf"/>
</dbReference>
<gene>
    <name evidence="2" type="primary">stp_1</name>
    <name evidence="2" type="ORF">MFFC18_36990</name>
</gene>
<dbReference type="PROSITE" id="PS51746">
    <property type="entry name" value="PPM_2"/>
    <property type="match status" value="1"/>
</dbReference>
<dbReference type="EMBL" id="CP042912">
    <property type="protein sequence ID" value="QEG23795.1"/>
    <property type="molecule type" value="Genomic_DNA"/>
</dbReference>